<proteinExistence type="predicted"/>
<keyword evidence="1" id="KW-0812">Transmembrane</keyword>
<dbReference type="PANTHER" id="PTHR36434:SF1">
    <property type="entry name" value="MEMBRANE PROTEASE YUGP-RELATED"/>
    <property type="match status" value="1"/>
</dbReference>
<evidence type="ECO:0000256" key="1">
    <source>
        <dbReference type="SAM" id="Phobius"/>
    </source>
</evidence>
<dbReference type="RefSeq" id="WP_268780913.1">
    <property type="nucleotide sequence ID" value="NZ_JAPRAT010000028.1"/>
</dbReference>
<keyword evidence="1" id="KW-0472">Membrane</keyword>
<dbReference type="AlphaFoldDB" id="A0A9J6RG59"/>
<dbReference type="InterPro" id="IPR007395">
    <property type="entry name" value="Zn_peptidase_2"/>
</dbReference>
<dbReference type="EMBL" id="JAPRAT010000028">
    <property type="protein sequence ID" value="MCZ0704145.1"/>
    <property type="molecule type" value="Genomic_DNA"/>
</dbReference>
<keyword evidence="3" id="KW-1185">Reference proteome</keyword>
<keyword evidence="1" id="KW-1133">Transmembrane helix</keyword>
<protein>
    <submittedName>
        <fullName evidence="2">Zinc metallopeptidase</fullName>
    </submittedName>
</protein>
<accession>A0A9J6RG59</accession>
<organism evidence="2 3">
    <name type="scientific">Natronobacillus azotifigens</name>
    <dbReference type="NCBI Taxonomy" id="472978"/>
    <lineage>
        <taxon>Bacteria</taxon>
        <taxon>Bacillati</taxon>
        <taxon>Bacillota</taxon>
        <taxon>Bacilli</taxon>
        <taxon>Bacillales</taxon>
        <taxon>Bacillaceae</taxon>
        <taxon>Natronobacillus</taxon>
    </lineage>
</organism>
<evidence type="ECO:0000313" key="2">
    <source>
        <dbReference type="EMBL" id="MCZ0704145.1"/>
    </source>
</evidence>
<name>A0A9J6RG59_9BACI</name>
<gene>
    <name evidence="2" type="ORF">OWO01_13095</name>
</gene>
<feature type="transmembrane region" description="Helical" evidence="1">
    <location>
        <begin position="152"/>
        <end position="175"/>
    </location>
</feature>
<comment type="caution">
    <text evidence="2">The sequence shown here is derived from an EMBL/GenBank/DDBJ whole genome shotgun (WGS) entry which is preliminary data.</text>
</comment>
<sequence>MFFFYHPVMDLLIFAALGLALWAQSKVQSNFQKWSRVGASSRMTGLQVARRILDNNGLHDVTIEQSRNGTLSDHYDPRSKTVRLSSPVYSGASIASLAVAAHEVGHAIQHHQGYVMLKIRSGVFPAAQLGSRMAPILFIAGFLLSIDSPLGSNLIGIGIGLFAAAVLFQVVTLPVEFDASSRAKKELVSLGLIENREEKGISNVLSAAALTYVASTLMAVLQLLKFIMIFRGGNRR</sequence>
<feature type="transmembrane region" description="Helical" evidence="1">
    <location>
        <begin position="204"/>
        <end position="230"/>
    </location>
</feature>
<dbReference type="Proteomes" id="UP001084197">
    <property type="component" value="Unassembled WGS sequence"/>
</dbReference>
<feature type="transmembrane region" description="Helical" evidence="1">
    <location>
        <begin position="129"/>
        <end position="146"/>
    </location>
</feature>
<evidence type="ECO:0000313" key="3">
    <source>
        <dbReference type="Proteomes" id="UP001084197"/>
    </source>
</evidence>
<reference evidence="2" key="1">
    <citation type="submission" date="2022-11" db="EMBL/GenBank/DDBJ databases">
        <title>WGS of Natronobacillus azotifigens 24KS-1, an anaerobic diazotrophic haloalkaliphile from soda-rich habitats.</title>
        <authorList>
            <person name="Sorokin D.Y."/>
            <person name="Merkel A.Y."/>
        </authorList>
    </citation>
    <scope>NUCLEOTIDE SEQUENCE</scope>
    <source>
        <strain evidence="2">24KS-1</strain>
    </source>
</reference>
<dbReference type="PANTHER" id="PTHR36434">
    <property type="entry name" value="MEMBRANE PROTEASE YUGP-RELATED"/>
    <property type="match status" value="1"/>
</dbReference>
<dbReference type="Pfam" id="PF04298">
    <property type="entry name" value="Zn_peptidase_2"/>
    <property type="match status" value="1"/>
</dbReference>